<evidence type="ECO:0000313" key="3">
    <source>
        <dbReference type="Proteomes" id="UP001318860"/>
    </source>
</evidence>
<gene>
    <name evidence="2" type="ORF">DH2020_027217</name>
</gene>
<comment type="caution">
    <text evidence="2">The sequence shown here is derived from an EMBL/GenBank/DDBJ whole genome shotgun (WGS) entry which is preliminary data.</text>
</comment>
<evidence type="ECO:0000256" key="1">
    <source>
        <dbReference type="SAM" id="Coils"/>
    </source>
</evidence>
<dbReference type="EMBL" id="JABTTQ020000547">
    <property type="protein sequence ID" value="KAK6139039.1"/>
    <property type="molecule type" value="Genomic_DNA"/>
</dbReference>
<keyword evidence="1" id="KW-0175">Coiled coil</keyword>
<proteinExistence type="predicted"/>
<organism evidence="2 3">
    <name type="scientific">Rehmannia glutinosa</name>
    <name type="common">Chinese foxglove</name>
    <dbReference type="NCBI Taxonomy" id="99300"/>
    <lineage>
        <taxon>Eukaryota</taxon>
        <taxon>Viridiplantae</taxon>
        <taxon>Streptophyta</taxon>
        <taxon>Embryophyta</taxon>
        <taxon>Tracheophyta</taxon>
        <taxon>Spermatophyta</taxon>
        <taxon>Magnoliopsida</taxon>
        <taxon>eudicotyledons</taxon>
        <taxon>Gunneridae</taxon>
        <taxon>Pentapetalae</taxon>
        <taxon>asterids</taxon>
        <taxon>lamiids</taxon>
        <taxon>Lamiales</taxon>
        <taxon>Orobanchaceae</taxon>
        <taxon>Rehmannieae</taxon>
        <taxon>Rehmannia</taxon>
    </lineage>
</organism>
<name>A0ABR0VYF3_REHGL</name>
<keyword evidence="3" id="KW-1185">Reference proteome</keyword>
<sequence length="493" mass="56156">MNGKQSRVGVEYVCRGPIVKCNGDKAKGTSGIANKLPLLIYNQVSRDAHKAARLDLALFLKEGDIIESEDDCLKSLFGKVLGDRKVNFTGLKKTMMGAWSIHELFILREIGFNKFETENPKKKSVHEGVSKKSIEDCEKDGEKNEGLLEIEDIEIEKEITSFYSGIFCLDGQQSDFNILSGSLNPSRRYEQVGLRQRAFIRIHNGSKLFAKVYHGKELNRKLPLAVHPLPRSTRTEVLHGYTNYDDNFTYLSAMVAGFIVVDKHLGSPSSKNKLIERKVKASVRYGRMRFIPMERFGKRIHEFMERWGRAWEARLGSWQSMLREKSYGGEGTRKKGCCVGKMKSMFAKNSKGGNEKHAQFIAPGRLAKVRAYGQKHRCLWGSIMDEIVNIVQSNASLSQIEVVEKYFGPQRHNHVFGFGGGMKRKYFNDSQMAYIKELEAMLHDKEKENNHLKRRMDTIESRLARIENDNQPTSDARTTCDNGLEQRKLVSPS</sequence>
<evidence type="ECO:0000313" key="2">
    <source>
        <dbReference type="EMBL" id="KAK6139039.1"/>
    </source>
</evidence>
<dbReference type="PANTHER" id="PTHR33499:SF35">
    <property type="entry name" value="TRANSPOSASE MUDR PLANT DOMAIN-CONTAINING PROTEIN"/>
    <property type="match status" value="1"/>
</dbReference>
<accession>A0ABR0VYF3</accession>
<protein>
    <submittedName>
        <fullName evidence="2">Uncharacterized protein</fullName>
    </submittedName>
</protein>
<reference evidence="2 3" key="1">
    <citation type="journal article" date="2021" name="Comput. Struct. Biotechnol. J.">
        <title>De novo genome assembly of the potent medicinal plant Rehmannia glutinosa using nanopore technology.</title>
        <authorList>
            <person name="Ma L."/>
            <person name="Dong C."/>
            <person name="Song C."/>
            <person name="Wang X."/>
            <person name="Zheng X."/>
            <person name="Niu Y."/>
            <person name="Chen S."/>
            <person name="Feng W."/>
        </authorList>
    </citation>
    <scope>NUCLEOTIDE SEQUENCE [LARGE SCALE GENOMIC DNA]</scope>
    <source>
        <strain evidence="2">DH-2019</strain>
    </source>
</reference>
<dbReference type="Proteomes" id="UP001318860">
    <property type="component" value="Unassembled WGS sequence"/>
</dbReference>
<feature type="coiled-coil region" evidence="1">
    <location>
        <begin position="435"/>
        <end position="469"/>
    </location>
</feature>
<dbReference type="PANTHER" id="PTHR33499">
    <property type="entry name" value="OS12G0282400 PROTEIN-RELATED"/>
    <property type="match status" value="1"/>
</dbReference>